<feature type="domain" description="AB hydrolase-1" evidence="3">
    <location>
        <begin position="55"/>
        <end position="170"/>
    </location>
</feature>
<feature type="compositionally biased region" description="Polar residues" evidence="2">
    <location>
        <begin position="1"/>
        <end position="10"/>
    </location>
</feature>
<dbReference type="PANTHER" id="PTHR43037">
    <property type="entry name" value="UNNAMED PRODUCT-RELATED"/>
    <property type="match status" value="1"/>
</dbReference>
<dbReference type="KEGG" id="dpc:A6048_08010"/>
<reference evidence="4 5" key="1">
    <citation type="submission" date="2016-04" db="EMBL/GenBank/DDBJ databases">
        <title>Complete genome sequence of the haloalkaliphilic hydrocarbon-degrading bacterium Dietzia psychralcaliphila ILA-1T, isolated from a drain of a fish product-processing plant.</title>
        <authorList>
            <person name="Zhao J."/>
            <person name="Hu B."/>
            <person name="Geng S."/>
            <person name="Nie Y."/>
            <person name="Tang Y."/>
        </authorList>
    </citation>
    <scope>NUCLEOTIDE SEQUENCE [LARGE SCALE GENOMIC DNA]</scope>
    <source>
        <strain evidence="4 5">ILA-1</strain>
    </source>
</reference>
<dbReference type="PANTHER" id="PTHR43037:SF1">
    <property type="entry name" value="BLL1128 PROTEIN"/>
    <property type="match status" value="1"/>
</dbReference>
<feature type="compositionally biased region" description="Low complexity" evidence="2">
    <location>
        <begin position="19"/>
        <end position="33"/>
    </location>
</feature>
<name>A0AAD0JPN8_9ACTN</name>
<organism evidence="4 5">
    <name type="scientific">Dietzia psychralcaliphila</name>
    <dbReference type="NCBI Taxonomy" id="139021"/>
    <lineage>
        <taxon>Bacteria</taxon>
        <taxon>Bacillati</taxon>
        <taxon>Actinomycetota</taxon>
        <taxon>Actinomycetes</taxon>
        <taxon>Mycobacteriales</taxon>
        <taxon>Dietziaceae</taxon>
        <taxon>Dietzia</taxon>
    </lineage>
</organism>
<evidence type="ECO:0000256" key="2">
    <source>
        <dbReference type="SAM" id="MobiDB-lite"/>
    </source>
</evidence>
<evidence type="ECO:0000256" key="1">
    <source>
        <dbReference type="ARBA" id="ARBA00022729"/>
    </source>
</evidence>
<dbReference type="InterPro" id="IPR050955">
    <property type="entry name" value="Plant_Biomass_Hydrol_Est"/>
</dbReference>
<evidence type="ECO:0000313" key="4">
    <source>
        <dbReference type="EMBL" id="AWH95448.1"/>
    </source>
</evidence>
<dbReference type="GO" id="GO:0003824">
    <property type="term" value="F:catalytic activity"/>
    <property type="evidence" value="ECO:0007669"/>
    <property type="project" value="UniProtKB-ARBA"/>
</dbReference>
<dbReference type="InterPro" id="IPR029058">
    <property type="entry name" value="AB_hydrolase_fold"/>
</dbReference>
<keyword evidence="1" id="KW-0732">Signal</keyword>
<accession>A0AAD0JPN8</accession>
<dbReference type="InterPro" id="IPR000073">
    <property type="entry name" value="AB_hydrolase_1"/>
</dbReference>
<protein>
    <recommendedName>
        <fullName evidence="3">AB hydrolase-1 domain-containing protein</fullName>
    </recommendedName>
</protein>
<gene>
    <name evidence="4" type="ORF">A6048_08010</name>
</gene>
<evidence type="ECO:0000313" key="5">
    <source>
        <dbReference type="Proteomes" id="UP000244903"/>
    </source>
</evidence>
<dbReference type="Proteomes" id="UP000244903">
    <property type="component" value="Chromosome"/>
</dbReference>
<evidence type="ECO:0000259" key="3">
    <source>
        <dbReference type="Pfam" id="PF00561"/>
    </source>
</evidence>
<dbReference type="Gene3D" id="3.40.50.1820">
    <property type="entry name" value="alpha/beta hydrolase"/>
    <property type="match status" value="1"/>
</dbReference>
<sequence length="300" mass="31262">MVMSACTAQSGDPAPPGAMPGDGTQGLSSDSTTLDDLTRTWTVYRPPAAVDPSAPVLLVIHGTGDTGSGIRNGIGPDLEQLADEEGFSIVYVDGHANNWNECRREGDWPAKEEDLDDVGLMREAVDSLGATGPVYAVGFSSGGHMAMRLALEAPDLVDGVAAVAANPPTPENLNCAVGGDPVPIMFVQGRQDTINPIDGGEVSVGSGPFAKSRGDVLSAVDGAEWFARHNGVAGDGAIPPIDRDGDAEVITWDGPDPVRVVMVDRVGHSFPTLSGRWGRDGGARYDAPGEIWRFFSRGSP</sequence>
<dbReference type="AlphaFoldDB" id="A0AAD0JPN8"/>
<keyword evidence="5" id="KW-1185">Reference proteome</keyword>
<dbReference type="SUPFAM" id="SSF53474">
    <property type="entry name" value="alpha/beta-Hydrolases"/>
    <property type="match status" value="1"/>
</dbReference>
<feature type="region of interest" description="Disordered" evidence="2">
    <location>
        <begin position="1"/>
        <end position="33"/>
    </location>
</feature>
<dbReference type="EMBL" id="CP015453">
    <property type="protein sequence ID" value="AWH95448.1"/>
    <property type="molecule type" value="Genomic_DNA"/>
</dbReference>
<proteinExistence type="predicted"/>
<dbReference type="Pfam" id="PF00561">
    <property type="entry name" value="Abhydrolase_1"/>
    <property type="match status" value="1"/>
</dbReference>